<dbReference type="EMBL" id="OZ026884">
    <property type="protein sequence ID" value="CAL1240779.1"/>
    <property type="molecule type" value="Genomic_DNA"/>
</dbReference>
<feature type="transmembrane region" description="Helical" evidence="6">
    <location>
        <begin position="307"/>
        <end position="334"/>
    </location>
</feature>
<feature type="transmembrane region" description="Helical" evidence="6">
    <location>
        <begin position="354"/>
        <end position="376"/>
    </location>
</feature>
<dbReference type="Proteomes" id="UP001497493">
    <property type="component" value="Chromosome"/>
</dbReference>
<feature type="domain" description="ABC3 transporter permease C-terminal" evidence="7">
    <location>
        <begin position="265"/>
        <end position="385"/>
    </location>
</feature>
<keyword evidence="2" id="KW-1003">Cell membrane</keyword>
<keyword evidence="4 6" id="KW-1133">Transmembrane helix</keyword>
<evidence type="ECO:0000256" key="6">
    <source>
        <dbReference type="SAM" id="Phobius"/>
    </source>
</evidence>
<sequence>MIQSLFKIPLAYSWKNLWARKLTTFLTAAGMALVVYVFATVLMLSEGLRQTLVATGSEANVMVIRRGSQTEVQSSLSREEAAVIETLPDLAYQAGGRPLASKEALVLMVLPKRDSGKPSNVTIRGLSERGLALRPQVRLVRGRMFRPGSSEIIAGRRIAEGFAGAGLGETLRMGLRDWTVVGVFDAGNTAFGSEIWGDVDQLMQTFRRTSYSSMIFALNDPAAFEGVKKTLETDPRLTVEVKREIAFYAEQSEQMAKFLRILGLSLSIVFSLGAVIGAVITMYGAVAGRVREIGTLRALGFRRVNILAAFLAESLLLGLMGGGVGVALASTMQFLTISTMNWQTFSELAFTFDLTPAITVQSLLFGAGMGLLGGLLPAIRAARMDLLEALRAA</sequence>
<evidence type="ECO:0000256" key="1">
    <source>
        <dbReference type="ARBA" id="ARBA00004651"/>
    </source>
</evidence>
<dbReference type="PANTHER" id="PTHR30572">
    <property type="entry name" value="MEMBRANE COMPONENT OF TRANSPORTER-RELATED"/>
    <property type="match status" value="1"/>
</dbReference>
<dbReference type="Pfam" id="PF12704">
    <property type="entry name" value="MacB_PCD"/>
    <property type="match status" value="1"/>
</dbReference>
<keyword evidence="3 6" id="KW-0812">Transmembrane</keyword>
<comment type="subcellular location">
    <subcellularLocation>
        <location evidence="1">Cell membrane</location>
        <topology evidence="1">Multi-pass membrane protein</topology>
    </subcellularLocation>
</comment>
<accession>A0ABM9NJG5</accession>
<evidence type="ECO:0000256" key="5">
    <source>
        <dbReference type="ARBA" id="ARBA00023136"/>
    </source>
</evidence>
<keyword evidence="5 6" id="KW-0472">Membrane</keyword>
<dbReference type="RefSeq" id="WP_348757345.1">
    <property type="nucleotide sequence ID" value="NZ_OZ026884.1"/>
</dbReference>
<dbReference type="PANTHER" id="PTHR30572:SF15">
    <property type="entry name" value="ABC TRANSPORTER PERMEASE"/>
    <property type="match status" value="1"/>
</dbReference>
<evidence type="ECO:0000256" key="3">
    <source>
        <dbReference type="ARBA" id="ARBA00022692"/>
    </source>
</evidence>
<evidence type="ECO:0000256" key="2">
    <source>
        <dbReference type="ARBA" id="ARBA00022475"/>
    </source>
</evidence>
<feature type="transmembrane region" description="Helical" evidence="6">
    <location>
        <begin position="261"/>
        <end position="286"/>
    </location>
</feature>
<evidence type="ECO:0000259" key="8">
    <source>
        <dbReference type="Pfam" id="PF12704"/>
    </source>
</evidence>
<gene>
    <name evidence="9" type="ORF">MECH1_V1_2003</name>
</gene>
<dbReference type="Pfam" id="PF02687">
    <property type="entry name" value="FtsX"/>
    <property type="match status" value="1"/>
</dbReference>
<keyword evidence="9" id="KW-0449">Lipoprotein</keyword>
<dbReference type="InterPro" id="IPR025857">
    <property type="entry name" value="MacB_PCD"/>
</dbReference>
<name>A0ABM9NJG5_9GAMM</name>
<feature type="domain" description="MacB-like periplasmic core" evidence="8">
    <location>
        <begin position="24"/>
        <end position="232"/>
    </location>
</feature>
<proteinExistence type="predicted"/>
<protein>
    <submittedName>
        <fullName evidence="9">ABC-type lipoprotein release transport system permease subunit</fullName>
    </submittedName>
</protein>
<evidence type="ECO:0000313" key="10">
    <source>
        <dbReference type="Proteomes" id="UP001497493"/>
    </source>
</evidence>
<reference evidence="9 10" key="1">
    <citation type="submission" date="2024-04" db="EMBL/GenBank/DDBJ databases">
        <authorList>
            <person name="Cremers G."/>
        </authorList>
    </citation>
    <scope>NUCLEOTIDE SEQUENCE [LARGE SCALE GENOMIC DNA]</scope>
    <source>
        <strain evidence="9">MeCH1-AG</strain>
    </source>
</reference>
<evidence type="ECO:0000313" key="9">
    <source>
        <dbReference type="EMBL" id="CAL1240779.1"/>
    </source>
</evidence>
<dbReference type="InterPro" id="IPR050250">
    <property type="entry name" value="Macrolide_Exporter_MacB"/>
</dbReference>
<keyword evidence="10" id="KW-1185">Reference proteome</keyword>
<evidence type="ECO:0000256" key="4">
    <source>
        <dbReference type="ARBA" id="ARBA00022989"/>
    </source>
</evidence>
<dbReference type="InterPro" id="IPR003838">
    <property type="entry name" value="ABC3_permease_C"/>
</dbReference>
<evidence type="ECO:0000259" key="7">
    <source>
        <dbReference type="Pfam" id="PF02687"/>
    </source>
</evidence>
<organism evidence="9 10">
    <name type="scientific">Candidatus Methylocalor cossyra</name>
    <dbReference type="NCBI Taxonomy" id="3108543"/>
    <lineage>
        <taxon>Bacteria</taxon>
        <taxon>Pseudomonadati</taxon>
        <taxon>Pseudomonadota</taxon>
        <taxon>Gammaproteobacteria</taxon>
        <taxon>Methylococcales</taxon>
        <taxon>Methylococcaceae</taxon>
        <taxon>Candidatus Methylocalor</taxon>
    </lineage>
</organism>
<feature type="transmembrane region" description="Helical" evidence="6">
    <location>
        <begin position="22"/>
        <end position="44"/>
    </location>
</feature>